<gene>
    <name evidence="1" type="ORF">B6S09_17820</name>
</gene>
<dbReference type="Proteomes" id="UP000243640">
    <property type="component" value="Unassembled WGS sequence"/>
</dbReference>
<dbReference type="Pfam" id="PF04796">
    <property type="entry name" value="RepA_C"/>
    <property type="match status" value="1"/>
</dbReference>
<name>A0A235C9E3_9GAMM</name>
<evidence type="ECO:0000313" key="2">
    <source>
        <dbReference type="Proteomes" id="UP000243640"/>
    </source>
</evidence>
<proteinExistence type="predicted"/>
<dbReference type="AlphaFoldDB" id="A0A235C9E3"/>
<sequence>MLSGFNHMACKPAASLADGISATDPVSQILAIQEKDAHKAGEVGFLSRLLIQATLPHSEPENNEWSRTNGNFTMHMIAPSSVGLPYGCYARLLLVWITTQAVRNKLKVDKGYFSEQEACRLELGHSLSQFMAELGLLVTGGQQGTIERLRVQMCRLFKTTISVTYTEQCNGSQYFIEADMGARVSDASYIWWSVKSPEQNALWGSWVELSPGFFRLITDRPVPLDTRVLKLIKRSPMALDVYCWATYRVSYLKVSTLVPWSSLMSQIGANYSATAQGRRDFKKRFLDALRKVKAAWPQLKATPTEKGLLLRPCAPHVARQSKGPEP</sequence>
<reference evidence="1 2" key="1">
    <citation type="submission" date="2017-08" db="EMBL/GenBank/DDBJ databases">
        <title>Draft Genome Sequence of the Marine Bacterium Oceanimonas baumannii ATCC 700832.</title>
        <authorList>
            <person name="Mcclelland W.D."/>
            <person name="Brennan M.A."/>
            <person name="Trachtenberg A.M."/>
            <person name="Maclea K.S."/>
        </authorList>
    </citation>
    <scope>NUCLEOTIDE SEQUENCE [LARGE SCALE GENOMIC DNA]</scope>
    <source>
        <strain evidence="1 2">ATCC 700832</strain>
    </source>
</reference>
<dbReference type="EMBL" id="NQJF01000024">
    <property type="protein sequence ID" value="OYD21046.1"/>
    <property type="molecule type" value="Genomic_DNA"/>
</dbReference>
<protein>
    <submittedName>
        <fullName evidence="1">Pirin</fullName>
    </submittedName>
</protein>
<organism evidence="1 2">
    <name type="scientific">Oceanimonas baumannii</name>
    <dbReference type="NCBI Taxonomy" id="129578"/>
    <lineage>
        <taxon>Bacteria</taxon>
        <taxon>Pseudomonadati</taxon>
        <taxon>Pseudomonadota</taxon>
        <taxon>Gammaproteobacteria</taxon>
        <taxon>Aeromonadales</taxon>
        <taxon>Aeromonadaceae</taxon>
        <taxon>Oceanimonas</taxon>
    </lineage>
</organism>
<dbReference type="InterPro" id="IPR006881">
    <property type="entry name" value="RepA_C"/>
</dbReference>
<comment type="caution">
    <text evidence="1">The sequence shown here is derived from an EMBL/GenBank/DDBJ whole genome shotgun (WGS) entry which is preliminary data.</text>
</comment>
<dbReference type="OrthoDB" id="1524783at2"/>
<accession>A0A235C9E3</accession>
<evidence type="ECO:0000313" key="1">
    <source>
        <dbReference type="EMBL" id="OYD21046.1"/>
    </source>
</evidence>